<evidence type="ECO:0000259" key="1">
    <source>
        <dbReference type="PROSITE" id="PS51186"/>
    </source>
</evidence>
<dbReference type="GO" id="GO:0016747">
    <property type="term" value="F:acyltransferase activity, transferring groups other than amino-acyl groups"/>
    <property type="evidence" value="ECO:0007669"/>
    <property type="project" value="InterPro"/>
</dbReference>
<name>A0A494GK56_9FLAO</name>
<dbReference type="Proteomes" id="UP000189738">
    <property type="component" value="Chromosome"/>
</dbReference>
<dbReference type="EMBL" id="CP014339">
    <property type="protein sequence ID" value="AQX52749.1"/>
    <property type="molecule type" value="Genomic_DNA"/>
</dbReference>
<dbReference type="SUPFAM" id="SSF55729">
    <property type="entry name" value="Acyl-CoA N-acyltransferases (Nat)"/>
    <property type="match status" value="1"/>
</dbReference>
<dbReference type="InterPro" id="IPR052564">
    <property type="entry name" value="N-acetyltrans/Recomb-assoc"/>
</dbReference>
<dbReference type="PROSITE" id="PS51186">
    <property type="entry name" value="GNAT"/>
    <property type="match status" value="1"/>
</dbReference>
<dbReference type="PANTHER" id="PTHR43451">
    <property type="entry name" value="ACETYLTRANSFERASE (GNAT) FAMILY PROTEIN"/>
    <property type="match status" value="1"/>
</dbReference>
<feature type="domain" description="N-acetyltransferase" evidence="1">
    <location>
        <begin position="16"/>
        <end position="169"/>
    </location>
</feature>
<gene>
    <name evidence="2" type="ORF">AYC66_10570</name>
</gene>
<evidence type="ECO:0000313" key="3">
    <source>
        <dbReference type="Proteomes" id="UP000189738"/>
    </source>
</evidence>
<protein>
    <submittedName>
        <fullName evidence="2">GCN5 family acetyltransferase</fullName>
    </submittedName>
</protein>
<sequence length="169" mass="19523">MVGGKSFKENHKMLKIEIRVAEKKDLGTIQRMCADTIAAVCSTDYNEDQIKVWISGIENTPRWNDNLSGQYILAAEYDGEITGFISLKDGYYIDYLYIHADYQHLGIAKRLYKTIEEKALLENQSRLMADISITAKPFFERIGFKIIRQQQVKLKGIELTNYKMEKSII</sequence>
<dbReference type="CDD" id="cd04301">
    <property type="entry name" value="NAT_SF"/>
    <property type="match status" value="1"/>
</dbReference>
<dbReference type="PANTHER" id="PTHR43451:SF1">
    <property type="entry name" value="ACETYLTRANSFERASE"/>
    <property type="match status" value="1"/>
</dbReference>
<dbReference type="Gene3D" id="3.40.630.30">
    <property type="match status" value="1"/>
</dbReference>
<reference evidence="2 3" key="1">
    <citation type="submission" date="2016-02" db="EMBL/GenBank/DDBJ databases">
        <authorList>
            <person name="Nicholson A.C."/>
            <person name="Humrighouse B.W."/>
            <person name="Loparev V."/>
            <person name="Emery B."/>
            <person name="Graziano J."/>
            <person name="McQuiston J.R."/>
        </authorList>
    </citation>
    <scope>NUCLEOTIDE SEQUENCE [LARGE SCALE GENOMIC DNA]</scope>
    <source>
        <strain evidence="2 3">E6809</strain>
    </source>
</reference>
<organism evidence="2 3">
    <name type="scientific">Elizabethkingia anophelis</name>
    <dbReference type="NCBI Taxonomy" id="1117645"/>
    <lineage>
        <taxon>Bacteria</taxon>
        <taxon>Pseudomonadati</taxon>
        <taxon>Bacteroidota</taxon>
        <taxon>Flavobacteriia</taxon>
        <taxon>Flavobacteriales</taxon>
        <taxon>Weeksellaceae</taxon>
        <taxon>Elizabethkingia</taxon>
    </lineage>
</organism>
<dbReference type="AlphaFoldDB" id="A0A494GK56"/>
<proteinExistence type="predicted"/>
<evidence type="ECO:0000313" key="2">
    <source>
        <dbReference type="EMBL" id="AQX52749.1"/>
    </source>
</evidence>
<accession>A0A494GK56</accession>
<dbReference type="InterPro" id="IPR016181">
    <property type="entry name" value="Acyl_CoA_acyltransferase"/>
</dbReference>
<dbReference type="Pfam" id="PF13673">
    <property type="entry name" value="Acetyltransf_10"/>
    <property type="match status" value="1"/>
</dbReference>
<dbReference type="InterPro" id="IPR000182">
    <property type="entry name" value="GNAT_dom"/>
</dbReference>
<keyword evidence="2" id="KW-0808">Transferase</keyword>